<dbReference type="HOGENOM" id="CLU_1724769_0_0_1"/>
<sequence>MYGGPDPSMYGVPSSGALGVTSRADGLSGVTSSHNVEEITHGLSSMRGARRELVKPMGDESAGARVKPPIIYELTGAILDAEMEDTNKWITDLKQSWLRTVLSIMSDNWHHQANQKDFLNFLAYCPRGTTFMSSRDVTGVTKDAKFLTQVLV</sequence>
<protein>
    <recommendedName>
        <fullName evidence="2">DUF659 domain-containing protein</fullName>
    </recommendedName>
</protein>
<evidence type="ECO:0000313" key="3">
    <source>
        <dbReference type="EMBL" id="ERN12916.1"/>
    </source>
</evidence>
<feature type="domain" description="DUF659" evidence="2">
    <location>
        <begin position="71"/>
        <end position="151"/>
    </location>
</feature>
<dbReference type="PANTHER" id="PTHR32166:SF24">
    <property type="entry name" value="F16P17.2 PROTEIN"/>
    <property type="match status" value="1"/>
</dbReference>
<accession>W1PY97</accession>
<dbReference type="AlphaFoldDB" id="W1PY97"/>
<reference evidence="4" key="1">
    <citation type="journal article" date="2013" name="Science">
        <title>The Amborella genome and the evolution of flowering plants.</title>
        <authorList>
            <consortium name="Amborella Genome Project"/>
        </authorList>
    </citation>
    <scope>NUCLEOTIDE SEQUENCE [LARGE SCALE GENOMIC DNA]</scope>
</reference>
<evidence type="ECO:0000256" key="1">
    <source>
        <dbReference type="SAM" id="MobiDB-lite"/>
    </source>
</evidence>
<dbReference type="Proteomes" id="UP000017836">
    <property type="component" value="Unassembled WGS sequence"/>
</dbReference>
<evidence type="ECO:0000259" key="2">
    <source>
        <dbReference type="Pfam" id="PF04937"/>
    </source>
</evidence>
<dbReference type="InterPro" id="IPR007021">
    <property type="entry name" value="DUF659"/>
</dbReference>
<dbReference type="PANTHER" id="PTHR32166">
    <property type="entry name" value="OSJNBA0013A04.12 PROTEIN"/>
    <property type="match status" value="1"/>
</dbReference>
<proteinExistence type="predicted"/>
<evidence type="ECO:0000313" key="4">
    <source>
        <dbReference type="Proteomes" id="UP000017836"/>
    </source>
</evidence>
<name>W1PY97_AMBTC</name>
<dbReference type="EMBL" id="KI392596">
    <property type="protein sequence ID" value="ERN12916.1"/>
    <property type="molecule type" value="Genomic_DNA"/>
</dbReference>
<dbReference type="Pfam" id="PF04937">
    <property type="entry name" value="DUF659"/>
    <property type="match status" value="1"/>
</dbReference>
<dbReference type="Gramene" id="ERN12916">
    <property type="protein sequence ID" value="ERN12916"/>
    <property type="gene ID" value="AMTR_s00050p00204790"/>
</dbReference>
<organism evidence="3 4">
    <name type="scientific">Amborella trichopoda</name>
    <dbReference type="NCBI Taxonomy" id="13333"/>
    <lineage>
        <taxon>Eukaryota</taxon>
        <taxon>Viridiplantae</taxon>
        <taxon>Streptophyta</taxon>
        <taxon>Embryophyta</taxon>
        <taxon>Tracheophyta</taxon>
        <taxon>Spermatophyta</taxon>
        <taxon>Magnoliopsida</taxon>
        <taxon>Amborellales</taxon>
        <taxon>Amborellaceae</taxon>
        <taxon>Amborella</taxon>
    </lineage>
</organism>
<keyword evidence="4" id="KW-1185">Reference proteome</keyword>
<feature type="region of interest" description="Disordered" evidence="1">
    <location>
        <begin position="26"/>
        <end position="48"/>
    </location>
</feature>
<gene>
    <name evidence="3" type="ORF">AMTR_s00050p00204790</name>
</gene>